<feature type="domain" description="Survival protein SurE-like phosphatase/nucleotidase" evidence="8">
    <location>
        <begin position="3"/>
        <end position="186"/>
    </location>
</feature>
<keyword evidence="10" id="KW-1185">Reference proteome</keyword>
<evidence type="ECO:0000259" key="8">
    <source>
        <dbReference type="Pfam" id="PF01975"/>
    </source>
</evidence>
<evidence type="ECO:0000256" key="7">
    <source>
        <dbReference type="ARBA" id="ARBA00022801"/>
    </source>
</evidence>
<dbReference type="EMBL" id="QTUA01000001">
    <property type="protein sequence ID" value="REF29641.1"/>
    <property type="molecule type" value="Genomic_DNA"/>
</dbReference>
<evidence type="ECO:0000313" key="9">
    <source>
        <dbReference type="EMBL" id="REF29641.1"/>
    </source>
</evidence>
<comment type="catalytic activity">
    <reaction evidence="1">
        <text>a ribonucleoside 5'-phosphate + H2O = a ribonucleoside + phosphate</text>
        <dbReference type="Rhea" id="RHEA:12484"/>
        <dbReference type="ChEBI" id="CHEBI:15377"/>
        <dbReference type="ChEBI" id="CHEBI:18254"/>
        <dbReference type="ChEBI" id="CHEBI:43474"/>
        <dbReference type="ChEBI" id="CHEBI:58043"/>
        <dbReference type="EC" id="3.1.3.5"/>
    </reaction>
</comment>
<dbReference type="GO" id="GO:0004309">
    <property type="term" value="F:exopolyphosphatase activity"/>
    <property type="evidence" value="ECO:0007669"/>
    <property type="project" value="TreeGrafter"/>
</dbReference>
<accession>A0A3D9UXU6</accession>
<dbReference type="GO" id="GO:0046872">
    <property type="term" value="F:metal ion binding"/>
    <property type="evidence" value="ECO:0007669"/>
    <property type="project" value="UniProtKB-KW"/>
</dbReference>
<dbReference type="AlphaFoldDB" id="A0A3D9UXU6"/>
<evidence type="ECO:0000256" key="6">
    <source>
        <dbReference type="ARBA" id="ARBA00022741"/>
    </source>
</evidence>
<dbReference type="GO" id="GO:0000166">
    <property type="term" value="F:nucleotide binding"/>
    <property type="evidence" value="ECO:0007669"/>
    <property type="project" value="UniProtKB-KW"/>
</dbReference>
<dbReference type="RefSeq" id="WP_115921732.1">
    <property type="nucleotide sequence ID" value="NZ_QTUA01000001.1"/>
</dbReference>
<dbReference type="Proteomes" id="UP000256253">
    <property type="component" value="Unassembled WGS sequence"/>
</dbReference>
<keyword evidence="7" id="KW-0378">Hydrolase</keyword>
<dbReference type="Gene3D" id="3.40.1210.10">
    <property type="entry name" value="Survival protein SurE-like phosphatase/nucleotidase"/>
    <property type="match status" value="1"/>
</dbReference>
<dbReference type="SUPFAM" id="SSF64167">
    <property type="entry name" value="SurE-like"/>
    <property type="match status" value="1"/>
</dbReference>
<dbReference type="GO" id="GO:0008253">
    <property type="term" value="F:5'-nucleotidase activity"/>
    <property type="evidence" value="ECO:0007669"/>
    <property type="project" value="UniProtKB-EC"/>
</dbReference>
<dbReference type="InterPro" id="IPR030048">
    <property type="entry name" value="SurE"/>
</dbReference>
<dbReference type="OrthoDB" id="9780815at2"/>
<dbReference type="GO" id="GO:0008254">
    <property type="term" value="F:3'-nucleotidase activity"/>
    <property type="evidence" value="ECO:0007669"/>
    <property type="project" value="TreeGrafter"/>
</dbReference>
<protein>
    <recommendedName>
        <fullName evidence="3">5'-nucleotidase</fullName>
        <ecNumber evidence="3">3.1.3.5</ecNumber>
    </recommendedName>
</protein>
<dbReference type="PANTHER" id="PTHR30457:SF12">
    <property type="entry name" value="5'_3'-NUCLEOTIDASE SURE"/>
    <property type="match status" value="1"/>
</dbReference>
<sequence length="275" mass="28794">MHILITNDDGIGSAGLAVLARAALQRGHTVQVAAPAHEYSGASASLAGEEKDGKIVLVEADPPGMPHDVECVGVRAAPGLITFLACYGAFGDKPDLVMSGCNLGANTGHATLHSGTVGAAHTAVTHDVLGLAVSVTSADPQHWDTVERVTGIALEWIEQAGFNGHVLNINVPDVAWKQLRGLRGAHLAPFGAVQARIDDRFTEGLAVTYVAEAGDDEPGSDHHLLTQGWATATWLRAPVDNMHLPLPEFVGAADGSDVQEYQPDSARVMTTREAQ</sequence>
<name>A0A3D9UXU6_9MICO</name>
<evidence type="ECO:0000256" key="5">
    <source>
        <dbReference type="ARBA" id="ARBA00022723"/>
    </source>
</evidence>
<proteinExistence type="inferred from homology"/>
<dbReference type="PANTHER" id="PTHR30457">
    <property type="entry name" value="5'-NUCLEOTIDASE SURE"/>
    <property type="match status" value="1"/>
</dbReference>
<keyword evidence="4" id="KW-0963">Cytoplasm</keyword>
<evidence type="ECO:0000256" key="3">
    <source>
        <dbReference type="ARBA" id="ARBA00012643"/>
    </source>
</evidence>
<evidence type="ECO:0000256" key="4">
    <source>
        <dbReference type="ARBA" id="ARBA00022490"/>
    </source>
</evidence>
<dbReference type="Pfam" id="PF01975">
    <property type="entry name" value="SurE"/>
    <property type="match status" value="1"/>
</dbReference>
<evidence type="ECO:0000256" key="2">
    <source>
        <dbReference type="ARBA" id="ARBA00011062"/>
    </source>
</evidence>
<evidence type="ECO:0000256" key="1">
    <source>
        <dbReference type="ARBA" id="ARBA00000815"/>
    </source>
</evidence>
<keyword evidence="5" id="KW-0479">Metal-binding</keyword>
<comment type="caution">
    <text evidence="9">The sequence shown here is derived from an EMBL/GenBank/DDBJ whole genome shotgun (WGS) entry which is preliminary data.</text>
</comment>
<dbReference type="InterPro" id="IPR036523">
    <property type="entry name" value="SurE-like_sf"/>
</dbReference>
<dbReference type="EC" id="3.1.3.5" evidence="3"/>
<reference evidence="9 10" key="1">
    <citation type="submission" date="2018-08" db="EMBL/GenBank/DDBJ databases">
        <title>Sequencing the genomes of 1000 actinobacteria strains.</title>
        <authorList>
            <person name="Klenk H.-P."/>
        </authorList>
    </citation>
    <scope>NUCLEOTIDE SEQUENCE [LARGE SCALE GENOMIC DNA]</scope>
    <source>
        <strain evidence="9 10">DSM 22967</strain>
    </source>
</reference>
<dbReference type="InterPro" id="IPR002828">
    <property type="entry name" value="SurE-like_Pase/nucleotidase"/>
</dbReference>
<gene>
    <name evidence="9" type="ORF">DFJ65_0602</name>
</gene>
<organism evidence="9 10">
    <name type="scientific">Calidifontibacter indicus</name>
    <dbReference type="NCBI Taxonomy" id="419650"/>
    <lineage>
        <taxon>Bacteria</taxon>
        <taxon>Bacillati</taxon>
        <taxon>Actinomycetota</taxon>
        <taxon>Actinomycetes</taxon>
        <taxon>Micrococcales</taxon>
        <taxon>Dermacoccaceae</taxon>
        <taxon>Calidifontibacter</taxon>
    </lineage>
</organism>
<evidence type="ECO:0000313" key="10">
    <source>
        <dbReference type="Proteomes" id="UP000256253"/>
    </source>
</evidence>
<keyword evidence="6" id="KW-0547">Nucleotide-binding</keyword>
<comment type="similarity">
    <text evidence="2">Belongs to the SurE nucleotidase family.</text>
</comment>